<dbReference type="EMBL" id="CM017879">
    <property type="protein sequence ID" value="KAG1359133.1"/>
    <property type="molecule type" value="Genomic_DNA"/>
</dbReference>
<dbReference type="AlphaFoldDB" id="A0A8K0IHI2"/>
<reference evidence="2" key="2">
    <citation type="submission" date="2019-07" db="EMBL/GenBank/DDBJ databases">
        <authorList>
            <person name="Yang Y."/>
            <person name="Bocs S."/>
            <person name="Baudouin L."/>
        </authorList>
    </citation>
    <scope>NUCLEOTIDE SEQUENCE</scope>
    <source>
        <tissue evidence="2">Spear leaf of Hainan Tall coconut</tissue>
    </source>
</reference>
<protein>
    <submittedName>
        <fullName evidence="2">Uncharacterized protein</fullName>
    </submittedName>
</protein>
<feature type="region of interest" description="Disordered" evidence="1">
    <location>
        <begin position="1"/>
        <end position="27"/>
    </location>
</feature>
<keyword evidence="3" id="KW-1185">Reference proteome</keyword>
<feature type="compositionally biased region" description="Polar residues" evidence="1">
    <location>
        <begin position="1"/>
        <end position="10"/>
    </location>
</feature>
<evidence type="ECO:0000313" key="2">
    <source>
        <dbReference type="EMBL" id="KAG1359133.1"/>
    </source>
</evidence>
<organism evidence="2 3">
    <name type="scientific">Cocos nucifera</name>
    <name type="common">Coconut palm</name>
    <dbReference type="NCBI Taxonomy" id="13894"/>
    <lineage>
        <taxon>Eukaryota</taxon>
        <taxon>Viridiplantae</taxon>
        <taxon>Streptophyta</taxon>
        <taxon>Embryophyta</taxon>
        <taxon>Tracheophyta</taxon>
        <taxon>Spermatophyta</taxon>
        <taxon>Magnoliopsida</taxon>
        <taxon>Liliopsida</taxon>
        <taxon>Arecaceae</taxon>
        <taxon>Arecoideae</taxon>
        <taxon>Cocoseae</taxon>
        <taxon>Attaleinae</taxon>
        <taxon>Cocos</taxon>
    </lineage>
</organism>
<evidence type="ECO:0000313" key="3">
    <source>
        <dbReference type="Proteomes" id="UP000797356"/>
    </source>
</evidence>
<name>A0A8K0IHI2_COCNU</name>
<gene>
    <name evidence="2" type="ORF">COCNU_08G005790</name>
</gene>
<proteinExistence type="predicted"/>
<evidence type="ECO:0000256" key="1">
    <source>
        <dbReference type="SAM" id="MobiDB-lite"/>
    </source>
</evidence>
<sequence>MADGSSSLWKSSEARTENHMTTGVHAMMRPRGTIHNCRLDGWNSKTHQTNSPAPETLIASKQALAMISNSLRAPTSVLPWLPWRLGSIAGEAIAMMISYKVGGFGDGEMWSIKAAKRRVQGKRHDWNNICRPGVRLCYEGEGM</sequence>
<accession>A0A8K0IHI2</accession>
<dbReference type="Proteomes" id="UP000797356">
    <property type="component" value="Chromosome 8"/>
</dbReference>
<comment type="caution">
    <text evidence="2">The sequence shown here is derived from an EMBL/GenBank/DDBJ whole genome shotgun (WGS) entry which is preliminary data.</text>
</comment>
<reference evidence="2" key="1">
    <citation type="journal article" date="2017" name="Gigascience">
        <title>The genome draft of coconut (Cocos nucifera).</title>
        <authorList>
            <person name="Xiao Y."/>
            <person name="Xu P."/>
            <person name="Fan H."/>
            <person name="Baudouin L."/>
            <person name="Xia W."/>
            <person name="Bocs S."/>
            <person name="Xu J."/>
            <person name="Li Q."/>
            <person name="Guo A."/>
            <person name="Zhou L."/>
            <person name="Li J."/>
            <person name="Wu Y."/>
            <person name="Ma Z."/>
            <person name="Armero A."/>
            <person name="Issali A.E."/>
            <person name="Liu N."/>
            <person name="Peng M."/>
            <person name="Yang Y."/>
        </authorList>
    </citation>
    <scope>NUCLEOTIDE SEQUENCE</scope>
    <source>
        <tissue evidence="2">Spear leaf of Hainan Tall coconut</tissue>
    </source>
</reference>